<proteinExistence type="predicted"/>
<feature type="region of interest" description="Disordered" evidence="1">
    <location>
        <begin position="282"/>
        <end position="306"/>
    </location>
</feature>
<name>A0A7R9P0E9_9NEOP</name>
<dbReference type="EMBL" id="OE006506">
    <property type="protein sequence ID" value="CAD7462709.1"/>
    <property type="molecule type" value="Genomic_DNA"/>
</dbReference>
<protein>
    <submittedName>
        <fullName evidence="2">Uncharacterized protein</fullName>
    </submittedName>
</protein>
<sequence>MIGTERGLDLHEFTLSRVDMYLVSFVIRSIRGEDTIRGYDTSVDLTLESAPEEEEEEEGGSISNTLIAHHEVLRRSKHLSLCLLTEMALKLVWLTCLLGASCSALVAPPCTPQYGGGLPLLLPYYGADSASAAAAAAAAGGGFNNYGYPYYPYVYPPVYCGADSASATAAAAATGVGYGILGVAPSAAAAASAAATGGGSSYYGYPYYPSVYPPYYVGTDSASAAAVMGAGFGLLGTVSGAAGAGGGAVYYGYLRYPCYPNIPPVFTNVLEQRRHGDMGTWGHGDMGTRGHGNTDARSDKTDYLGY</sequence>
<feature type="compositionally biased region" description="Basic and acidic residues" evidence="1">
    <location>
        <begin position="286"/>
        <end position="306"/>
    </location>
</feature>
<reference evidence="2" key="1">
    <citation type="submission" date="2020-11" db="EMBL/GenBank/DDBJ databases">
        <authorList>
            <person name="Tran Van P."/>
        </authorList>
    </citation>
    <scope>NUCLEOTIDE SEQUENCE</scope>
</reference>
<dbReference type="AlphaFoldDB" id="A0A7R9P0E9"/>
<organism evidence="2">
    <name type="scientific">Timema tahoe</name>
    <dbReference type="NCBI Taxonomy" id="61484"/>
    <lineage>
        <taxon>Eukaryota</taxon>
        <taxon>Metazoa</taxon>
        <taxon>Ecdysozoa</taxon>
        <taxon>Arthropoda</taxon>
        <taxon>Hexapoda</taxon>
        <taxon>Insecta</taxon>
        <taxon>Pterygota</taxon>
        <taxon>Neoptera</taxon>
        <taxon>Polyneoptera</taxon>
        <taxon>Phasmatodea</taxon>
        <taxon>Timematodea</taxon>
        <taxon>Timematoidea</taxon>
        <taxon>Timematidae</taxon>
        <taxon>Timema</taxon>
    </lineage>
</organism>
<evidence type="ECO:0000256" key="1">
    <source>
        <dbReference type="SAM" id="MobiDB-lite"/>
    </source>
</evidence>
<accession>A0A7R9P0E9</accession>
<evidence type="ECO:0000313" key="2">
    <source>
        <dbReference type="EMBL" id="CAD7462709.1"/>
    </source>
</evidence>
<gene>
    <name evidence="2" type="ORF">TTEB3V08_LOCUS10599</name>
</gene>